<dbReference type="InterPro" id="IPR051044">
    <property type="entry name" value="MAG_DAG_Lipase"/>
</dbReference>
<feature type="domain" description="AB hydrolase-1" evidence="4">
    <location>
        <begin position="20"/>
        <end position="216"/>
    </location>
</feature>
<dbReference type="OrthoDB" id="7375358at2"/>
<accession>A0A429YR32</accession>
<dbReference type="Proteomes" id="UP000278398">
    <property type="component" value="Unassembled WGS sequence"/>
</dbReference>
<dbReference type="RefSeq" id="WP_126702036.1">
    <property type="nucleotide sequence ID" value="NZ_RWKW01000099.1"/>
</dbReference>
<dbReference type="GO" id="GO:0052689">
    <property type="term" value="F:carboxylic ester hydrolase activity"/>
    <property type="evidence" value="ECO:0007669"/>
    <property type="project" value="InterPro"/>
</dbReference>
<protein>
    <submittedName>
        <fullName evidence="5">Alpha/beta fold hydrolase</fullName>
    </submittedName>
</protein>
<comment type="caution">
    <text evidence="5">The sequence shown here is derived from an EMBL/GenBank/DDBJ whole genome shotgun (WGS) entry which is preliminary data.</text>
</comment>
<dbReference type="AlphaFoldDB" id="A0A429YR32"/>
<gene>
    <name evidence="5" type="ORF">EJC49_21785</name>
</gene>
<dbReference type="InterPro" id="IPR029058">
    <property type="entry name" value="AB_hydrolase_fold"/>
</dbReference>
<dbReference type="InterPro" id="IPR012354">
    <property type="entry name" value="Esterase_lipase"/>
</dbReference>
<dbReference type="PANTHER" id="PTHR11614">
    <property type="entry name" value="PHOSPHOLIPASE-RELATED"/>
    <property type="match status" value="1"/>
</dbReference>
<proteinExistence type="predicted"/>
<feature type="active site" description="Nucleophile" evidence="1">
    <location>
        <position position="95"/>
    </location>
</feature>
<feature type="binding site" evidence="2">
    <location>
        <position position="26"/>
    </location>
    <ligand>
        <name>substrate</name>
    </ligand>
</feature>
<reference evidence="5 6" key="1">
    <citation type="submission" date="2018-12" db="EMBL/GenBank/DDBJ databases">
        <title>Mesorhizobium carbonis sp. nov., isolated from coal mine water.</title>
        <authorList>
            <person name="Xin W."/>
            <person name="Xu Z."/>
            <person name="Xiang F."/>
            <person name="Zhang J."/>
            <person name="Xi L."/>
            <person name="Liu J."/>
        </authorList>
    </citation>
    <scope>NUCLEOTIDE SEQUENCE [LARGE SCALE GENOMIC DNA]</scope>
    <source>
        <strain evidence="5 6">B2.3</strain>
    </source>
</reference>
<evidence type="ECO:0000313" key="5">
    <source>
        <dbReference type="EMBL" id="RST83893.1"/>
    </source>
</evidence>
<name>A0A429YR32_9HYPH</name>
<keyword evidence="6" id="KW-1185">Reference proteome</keyword>
<evidence type="ECO:0000256" key="3">
    <source>
        <dbReference type="PIRSR" id="PIRSR017388-3"/>
    </source>
</evidence>
<sequence>MTTIMPGAEPFRFDGDKASVLVLHGFTGTTQSMRYVGEQLNKRYGFTASGPRLAGHGTSVDDMETTGYLDWLNSAEEALKALAAEGRPVFVLGLSMGGSIILNLAARFGDIVKGAISVNAPALFLGPDMATLLCDPNAPARTPGIGSDIKAPGVVELAYPEVPVGRLREGHLLFGLTTNLLPRITCPTMVIQSREDHVVPARNALDIVNALTSCDHVRLLWLNESYHVATLDNDKDAIVTHAGEFIRFLLEH</sequence>
<dbReference type="InterPro" id="IPR000073">
    <property type="entry name" value="AB_hydrolase_1"/>
</dbReference>
<organism evidence="5 6">
    <name type="scientific">Aquibium carbonis</name>
    <dbReference type="NCBI Taxonomy" id="2495581"/>
    <lineage>
        <taxon>Bacteria</taxon>
        <taxon>Pseudomonadati</taxon>
        <taxon>Pseudomonadota</taxon>
        <taxon>Alphaproteobacteria</taxon>
        <taxon>Hyphomicrobiales</taxon>
        <taxon>Phyllobacteriaceae</taxon>
        <taxon>Aquibium</taxon>
    </lineage>
</organism>
<dbReference type="EMBL" id="RWKW01000099">
    <property type="protein sequence ID" value="RST83893.1"/>
    <property type="molecule type" value="Genomic_DNA"/>
</dbReference>
<feature type="site" description="Important for substrate specificity" evidence="3">
    <location>
        <position position="145"/>
    </location>
</feature>
<dbReference type="SUPFAM" id="SSF53474">
    <property type="entry name" value="alpha/beta-Hydrolases"/>
    <property type="match status" value="1"/>
</dbReference>
<evidence type="ECO:0000256" key="2">
    <source>
        <dbReference type="PIRSR" id="PIRSR017388-2"/>
    </source>
</evidence>
<feature type="binding site" evidence="2">
    <location>
        <position position="96"/>
    </location>
    <ligand>
        <name>substrate</name>
    </ligand>
</feature>
<evidence type="ECO:0000313" key="6">
    <source>
        <dbReference type="Proteomes" id="UP000278398"/>
    </source>
</evidence>
<evidence type="ECO:0000259" key="4">
    <source>
        <dbReference type="Pfam" id="PF12697"/>
    </source>
</evidence>
<dbReference type="Pfam" id="PF12697">
    <property type="entry name" value="Abhydrolase_6"/>
    <property type="match status" value="1"/>
</dbReference>
<keyword evidence="5" id="KW-0378">Hydrolase</keyword>
<dbReference type="Gene3D" id="3.40.50.1820">
    <property type="entry name" value="alpha/beta hydrolase"/>
    <property type="match status" value="1"/>
</dbReference>
<feature type="active site" description="Charge relay system" evidence="1">
    <location>
        <position position="227"/>
    </location>
</feature>
<feature type="active site" description="Charge relay system" evidence="1">
    <location>
        <position position="196"/>
    </location>
</feature>
<dbReference type="PIRSF" id="PIRSF017388">
    <property type="entry name" value="Esterase_lipase"/>
    <property type="match status" value="1"/>
</dbReference>
<evidence type="ECO:0000256" key="1">
    <source>
        <dbReference type="PIRSR" id="PIRSR017388-1"/>
    </source>
</evidence>